<gene>
    <name evidence="2" type="ORF">HNR11_002615</name>
</gene>
<sequence>MTNAPSGFEYRVVGDGELIITHWGRRATTLRGATAENFLLDVTKQDSQELMARATGNYKRGNERTAKNHPRNSTL</sequence>
<dbReference type="EMBL" id="JACCFQ010000001">
    <property type="protein sequence ID" value="NYJ18081.1"/>
    <property type="molecule type" value="Genomic_DNA"/>
</dbReference>
<evidence type="ECO:0000256" key="1">
    <source>
        <dbReference type="SAM" id="MobiDB-lite"/>
    </source>
</evidence>
<accession>A0A7Z0J4H6</accession>
<dbReference type="RefSeq" id="WP_179442762.1">
    <property type="nucleotide sequence ID" value="NZ_BAAALK010000007.1"/>
</dbReference>
<dbReference type="Proteomes" id="UP000560069">
    <property type="component" value="Unassembled WGS sequence"/>
</dbReference>
<proteinExistence type="predicted"/>
<evidence type="ECO:0000313" key="2">
    <source>
        <dbReference type="EMBL" id="NYJ18081.1"/>
    </source>
</evidence>
<comment type="caution">
    <text evidence="2">The sequence shown here is derived from an EMBL/GenBank/DDBJ whole genome shotgun (WGS) entry which is preliminary data.</text>
</comment>
<protein>
    <submittedName>
        <fullName evidence="2">Uncharacterized protein</fullName>
    </submittedName>
</protein>
<dbReference type="AlphaFoldDB" id="A0A7Z0J4H6"/>
<reference evidence="2 3" key="1">
    <citation type="submission" date="2020-07" db="EMBL/GenBank/DDBJ databases">
        <title>Sequencing the genomes of 1000 actinobacteria strains.</title>
        <authorList>
            <person name="Klenk H.-P."/>
        </authorList>
    </citation>
    <scope>NUCLEOTIDE SEQUENCE [LARGE SCALE GENOMIC DNA]</scope>
    <source>
        <strain evidence="2 3">DSM 15664</strain>
    </source>
</reference>
<name>A0A7Z0J4H6_9MICC</name>
<keyword evidence="3" id="KW-1185">Reference proteome</keyword>
<evidence type="ECO:0000313" key="3">
    <source>
        <dbReference type="Proteomes" id="UP000560069"/>
    </source>
</evidence>
<feature type="region of interest" description="Disordered" evidence="1">
    <location>
        <begin position="55"/>
        <end position="75"/>
    </location>
</feature>
<organism evidence="2 3">
    <name type="scientific">Nesterenkonia sandarakina</name>
    <dbReference type="NCBI Taxonomy" id="272918"/>
    <lineage>
        <taxon>Bacteria</taxon>
        <taxon>Bacillati</taxon>
        <taxon>Actinomycetota</taxon>
        <taxon>Actinomycetes</taxon>
        <taxon>Micrococcales</taxon>
        <taxon>Micrococcaceae</taxon>
        <taxon>Nesterenkonia</taxon>
    </lineage>
</organism>